<dbReference type="EMBL" id="CAJVQC010063028">
    <property type="protein sequence ID" value="CAG8803289.1"/>
    <property type="molecule type" value="Genomic_DNA"/>
</dbReference>
<name>A0ACA9RRJ8_9GLOM</name>
<protein>
    <submittedName>
        <fullName evidence="1">20993_t:CDS:1</fullName>
    </submittedName>
</protein>
<sequence>HHLSTTSVTWIPSSFDSNLLRMAHNNGVNVADPLAQETLLKEMAKKASGDLEAFLNQLYNDSSLGLYHMSEHIRRRIPQIIEEKRGLINLEKDLEIAISDAKDSYTLVKSLQTISSFKNIGDLLKSTLDIVEAAKIKK</sequence>
<keyword evidence="2" id="KW-1185">Reference proteome</keyword>
<proteinExistence type="predicted"/>
<organism evidence="1 2">
    <name type="scientific">Racocetra persica</name>
    <dbReference type="NCBI Taxonomy" id="160502"/>
    <lineage>
        <taxon>Eukaryota</taxon>
        <taxon>Fungi</taxon>
        <taxon>Fungi incertae sedis</taxon>
        <taxon>Mucoromycota</taxon>
        <taxon>Glomeromycotina</taxon>
        <taxon>Glomeromycetes</taxon>
        <taxon>Diversisporales</taxon>
        <taxon>Gigasporaceae</taxon>
        <taxon>Racocetra</taxon>
    </lineage>
</organism>
<feature type="non-terminal residue" evidence="1">
    <location>
        <position position="1"/>
    </location>
</feature>
<dbReference type="Proteomes" id="UP000789920">
    <property type="component" value="Unassembled WGS sequence"/>
</dbReference>
<reference evidence="1" key="1">
    <citation type="submission" date="2021-06" db="EMBL/GenBank/DDBJ databases">
        <authorList>
            <person name="Kallberg Y."/>
            <person name="Tangrot J."/>
            <person name="Rosling A."/>
        </authorList>
    </citation>
    <scope>NUCLEOTIDE SEQUENCE</scope>
    <source>
        <strain evidence="1">MA461A</strain>
    </source>
</reference>
<evidence type="ECO:0000313" key="2">
    <source>
        <dbReference type="Proteomes" id="UP000789920"/>
    </source>
</evidence>
<comment type="caution">
    <text evidence="1">The sequence shown here is derived from an EMBL/GenBank/DDBJ whole genome shotgun (WGS) entry which is preliminary data.</text>
</comment>
<gene>
    <name evidence="1" type="ORF">RPERSI_LOCUS21491</name>
</gene>
<accession>A0ACA9RRJ8</accession>
<evidence type="ECO:0000313" key="1">
    <source>
        <dbReference type="EMBL" id="CAG8803289.1"/>
    </source>
</evidence>